<evidence type="ECO:0000313" key="3">
    <source>
        <dbReference type="EnsemblPlants" id="Pp3c3_23860V3.3"/>
    </source>
</evidence>
<feature type="domain" description="BRCT" evidence="2">
    <location>
        <begin position="68"/>
        <end position="160"/>
    </location>
</feature>
<name>A0A7I4DHY9_PHYPA</name>
<feature type="compositionally biased region" description="Polar residues" evidence="1">
    <location>
        <begin position="219"/>
        <end position="228"/>
    </location>
</feature>
<evidence type="ECO:0000313" key="4">
    <source>
        <dbReference type="Proteomes" id="UP000006727"/>
    </source>
</evidence>
<dbReference type="Gramene" id="Pp3c3_23860V3.3">
    <property type="protein sequence ID" value="Pp3c3_23860V3.3"/>
    <property type="gene ID" value="Pp3c3_23860"/>
</dbReference>
<evidence type="ECO:0000259" key="2">
    <source>
        <dbReference type="PROSITE" id="PS50172"/>
    </source>
</evidence>
<proteinExistence type="predicted"/>
<feature type="compositionally biased region" description="Low complexity" evidence="1">
    <location>
        <begin position="207"/>
        <end position="218"/>
    </location>
</feature>
<dbReference type="Pfam" id="PF12738">
    <property type="entry name" value="PTCB-BRCT"/>
    <property type="match status" value="1"/>
</dbReference>
<accession>A0A7I4DHY9</accession>
<dbReference type="EnsemblPlants" id="Pp3c3_23860V3.3">
    <property type="protein sequence ID" value="Pp3c3_23860V3.3"/>
    <property type="gene ID" value="Pp3c3_23860"/>
</dbReference>
<dbReference type="InterPro" id="IPR001357">
    <property type="entry name" value="BRCT_dom"/>
</dbReference>
<dbReference type="CDD" id="cd17731">
    <property type="entry name" value="BRCT_TopBP1_rpt2_like"/>
    <property type="match status" value="1"/>
</dbReference>
<dbReference type="EMBL" id="ABEU02000003">
    <property type="status" value="NOT_ANNOTATED_CDS"/>
    <property type="molecule type" value="Genomic_DNA"/>
</dbReference>
<reference evidence="3 4" key="2">
    <citation type="journal article" date="2018" name="Plant J.">
        <title>The Physcomitrella patens chromosome-scale assembly reveals moss genome structure and evolution.</title>
        <authorList>
            <person name="Lang D."/>
            <person name="Ullrich K.K."/>
            <person name="Murat F."/>
            <person name="Fuchs J."/>
            <person name="Jenkins J."/>
            <person name="Haas F.B."/>
            <person name="Piednoel M."/>
            <person name="Gundlach H."/>
            <person name="Van Bel M."/>
            <person name="Meyberg R."/>
            <person name="Vives C."/>
            <person name="Morata J."/>
            <person name="Symeonidi A."/>
            <person name="Hiss M."/>
            <person name="Muchero W."/>
            <person name="Kamisugi Y."/>
            <person name="Saleh O."/>
            <person name="Blanc G."/>
            <person name="Decker E.L."/>
            <person name="van Gessel N."/>
            <person name="Grimwood J."/>
            <person name="Hayes R.D."/>
            <person name="Graham S.W."/>
            <person name="Gunter L.E."/>
            <person name="McDaniel S.F."/>
            <person name="Hoernstein S.N.W."/>
            <person name="Larsson A."/>
            <person name="Li F.W."/>
            <person name="Perroud P.F."/>
            <person name="Phillips J."/>
            <person name="Ranjan P."/>
            <person name="Rokshar D.S."/>
            <person name="Rothfels C.J."/>
            <person name="Schneider L."/>
            <person name="Shu S."/>
            <person name="Stevenson D.W."/>
            <person name="Thummler F."/>
            <person name="Tillich M."/>
            <person name="Villarreal Aguilar J.C."/>
            <person name="Widiez T."/>
            <person name="Wong G.K."/>
            <person name="Wymore A."/>
            <person name="Zhang Y."/>
            <person name="Zimmer A.D."/>
            <person name="Quatrano R.S."/>
            <person name="Mayer K.F.X."/>
            <person name="Goodstein D."/>
            <person name="Casacuberta J.M."/>
            <person name="Vandepoele K."/>
            <person name="Reski R."/>
            <person name="Cuming A.C."/>
            <person name="Tuskan G.A."/>
            <person name="Maumus F."/>
            <person name="Salse J."/>
            <person name="Schmutz J."/>
            <person name="Rensing S.A."/>
        </authorList>
    </citation>
    <scope>NUCLEOTIDE SEQUENCE [LARGE SCALE GENOMIC DNA]</scope>
    <source>
        <strain evidence="3 4">cv. Gransden 2004</strain>
    </source>
</reference>
<dbReference type="OMA" id="HIVTLGW"/>
<reference evidence="3" key="3">
    <citation type="submission" date="2020-12" db="UniProtKB">
        <authorList>
            <consortium name="EnsemblPlants"/>
        </authorList>
    </citation>
    <scope>IDENTIFICATION</scope>
</reference>
<organism evidence="3 4">
    <name type="scientific">Physcomitrium patens</name>
    <name type="common">Spreading-leaved earth moss</name>
    <name type="synonym">Physcomitrella patens</name>
    <dbReference type="NCBI Taxonomy" id="3218"/>
    <lineage>
        <taxon>Eukaryota</taxon>
        <taxon>Viridiplantae</taxon>
        <taxon>Streptophyta</taxon>
        <taxon>Embryophyta</taxon>
        <taxon>Bryophyta</taxon>
        <taxon>Bryophytina</taxon>
        <taxon>Bryopsida</taxon>
        <taxon>Funariidae</taxon>
        <taxon>Funariales</taxon>
        <taxon>Funariaceae</taxon>
        <taxon>Physcomitrium</taxon>
    </lineage>
</organism>
<sequence length="579" mass="64512">MSGMFESAELDLICGKVGNSAMKSKSPTRGPSPSLRNGKVRKFALEGLARLSTDVFSENGLAHMSISEPIKPFAGVVICVTGFSRAARKDVQITTERMGGQYSRDLHLNCTHLVVQISFGRKYEHAVKHGVHRGLHIVSMAWWEDCVQHYARLDESKYTVLRNHPVGSDFEHQELPEAVGSSNRRKLSSANQDTEAAISFGNAVNSSGGSLKNSSSMSRTPHSSLATDKSSHALAGARFYIDSDLPLDLQLKAQDAAESWGATCVENCSKATHVVCECETISKYIGLNLHLVSPMWVMSARDGFPLRCVQYSADLARDVADLLLEWRKEGNSTKSLFEKDTVVHNSRVAEATLQEREKKAYEAKAGVRRRRGPRMQPCRTLPRPNTPTSLLDSICWVVTEPPATAQVYTNNSGKEVPEKGKGLENSLGFKLHNDRYHNPMDEALGTEVYTKPLTRSESREIVFRCAFLTILFPIDRFSELGPSSRTFFSESGFTKEQILDLVYAFYQEPLSPSEVEAALHTDSKHADRLRGLYASKETDELGYVPMMRYQFIGSRLQFEGLKRSNQDPTSHVYDLWLGS</sequence>
<evidence type="ECO:0000256" key="1">
    <source>
        <dbReference type="SAM" id="MobiDB-lite"/>
    </source>
</evidence>
<feature type="region of interest" description="Disordered" evidence="1">
    <location>
        <begin position="363"/>
        <end position="383"/>
    </location>
</feature>
<dbReference type="Gene3D" id="3.40.50.10190">
    <property type="entry name" value="BRCT domain"/>
    <property type="match status" value="2"/>
</dbReference>
<keyword evidence="4" id="KW-1185">Reference proteome</keyword>
<dbReference type="InterPro" id="IPR059215">
    <property type="entry name" value="BRCT2_TopBP1-like"/>
</dbReference>
<gene>
    <name evidence="3" type="primary">LOC112279360</name>
</gene>
<dbReference type="PROSITE" id="PS50172">
    <property type="entry name" value="BRCT"/>
    <property type="match status" value="1"/>
</dbReference>
<feature type="region of interest" description="Disordered" evidence="1">
    <location>
        <begin position="207"/>
        <end position="228"/>
    </location>
</feature>
<dbReference type="SUPFAM" id="SSF52113">
    <property type="entry name" value="BRCT domain"/>
    <property type="match status" value="2"/>
</dbReference>
<dbReference type="InterPro" id="IPR036420">
    <property type="entry name" value="BRCT_dom_sf"/>
</dbReference>
<dbReference type="AlphaFoldDB" id="A0A7I4DHY9"/>
<dbReference type="PANTHER" id="PTHR47576:SF2">
    <property type="entry name" value="BRCT DOMAIN DNA REPAIR PROTEIN-RELATED"/>
    <property type="match status" value="1"/>
</dbReference>
<dbReference type="Proteomes" id="UP000006727">
    <property type="component" value="Chromosome 3"/>
</dbReference>
<protein>
    <recommendedName>
        <fullName evidence="2">BRCT domain-containing protein</fullName>
    </recommendedName>
</protein>
<reference evidence="3 4" key="1">
    <citation type="journal article" date="2008" name="Science">
        <title>The Physcomitrella genome reveals evolutionary insights into the conquest of land by plants.</title>
        <authorList>
            <person name="Rensing S."/>
            <person name="Lang D."/>
            <person name="Zimmer A."/>
            <person name="Terry A."/>
            <person name="Salamov A."/>
            <person name="Shapiro H."/>
            <person name="Nishiyama T."/>
            <person name="Perroud P.-F."/>
            <person name="Lindquist E."/>
            <person name="Kamisugi Y."/>
            <person name="Tanahashi T."/>
            <person name="Sakakibara K."/>
            <person name="Fujita T."/>
            <person name="Oishi K."/>
            <person name="Shin-I T."/>
            <person name="Kuroki Y."/>
            <person name="Toyoda A."/>
            <person name="Suzuki Y."/>
            <person name="Hashimoto A."/>
            <person name="Yamaguchi K."/>
            <person name="Sugano A."/>
            <person name="Kohara Y."/>
            <person name="Fujiyama A."/>
            <person name="Anterola A."/>
            <person name="Aoki S."/>
            <person name="Ashton N."/>
            <person name="Barbazuk W.B."/>
            <person name="Barker E."/>
            <person name="Bennetzen J."/>
            <person name="Bezanilla M."/>
            <person name="Blankenship R."/>
            <person name="Cho S.H."/>
            <person name="Dutcher S."/>
            <person name="Estelle M."/>
            <person name="Fawcett J.A."/>
            <person name="Gundlach H."/>
            <person name="Hanada K."/>
            <person name="Heyl A."/>
            <person name="Hicks K.A."/>
            <person name="Hugh J."/>
            <person name="Lohr M."/>
            <person name="Mayer K."/>
            <person name="Melkozernov A."/>
            <person name="Murata T."/>
            <person name="Nelson D."/>
            <person name="Pils B."/>
            <person name="Prigge M."/>
            <person name="Reiss B."/>
            <person name="Renner T."/>
            <person name="Rombauts S."/>
            <person name="Rushton P."/>
            <person name="Sanderfoot A."/>
            <person name="Schween G."/>
            <person name="Shiu S.-H."/>
            <person name="Stueber K."/>
            <person name="Theodoulou F.L."/>
            <person name="Tu H."/>
            <person name="Van de Peer Y."/>
            <person name="Verrier P.J."/>
            <person name="Waters E."/>
            <person name="Wood A."/>
            <person name="Yang L."/>
            <person name="Cove D."/>
            <person name="Cuming A."/>
            <person name="Hasebe M."/>
            <person name="Lucas S."/>
            <person name="Mishler D.B."/>
            <person name="Reski R."/>
            <person name="Grigoriev I."/>
            <person name="Quatrano R.S."/>
            <person name="Boore J.L."/>
        </authorList>
    </citation>
    <scope>NUCLEOTIDE SEQUENCE [LARGE SCALE GENOMIC DNA]</scope>
    <source>
        <strain evidence="3 4">cv. Gransden 2004</strain>
    </source>
</reference>
<dbReference type="PANTHER" id="PTHR47576">
    <property type="entry name" value="BRCT DOMAIN DNA REPAIR PROTEIN-RELATED"/>
    <property type="match status" value="1"/>
</dbReference>
<dbReference type="SMART" id="SM00292">
    <property type="entry name" value="BRCT"/>
    <property type="match status" value="2"/>
</dbReference>
<dbReference type="CDD" id="cd00027">
    <property type="entry name" value="BRCT"/>
    <property type="match status" value="1"/>
</dbReference>